<evidence type="ECO:0000313" key="1">
    <source>
        <dbReference type="EMBL" id="TXK77907.1"/>
    </source>
</evidence>
<dbReference type="AlphaFoldDB" id="A0A5C8LMV7"/>
<comment type="caution">
    <text evidence="1">The sequence shown here is derived from an EMBL/GenBank/DDBJ whole genome shotgun (WGS) entry which is preliminary data.</text>
</comment>
<dbReference type="Proteomes" id="UP000321814">
    <property type="component" value="Unassembled WGS sequence"/>
</dbReference>
<organism evidence="1 2">
    <name type="scientific">Rheinheimera tangshanensis</name>
    <dbReference type="NCBI Taxonomy" id="400153"/>
    <lineage>
        <taxon>Bacteria</taxon>
        <taxon>Pseudomonadati</taxon>
        <taxon>Pseudomonadota</taxon>
        <taxon>Gammaproteobacteria</taxon>
        <taxon>Chromatiales</taxon>
        <taxon>Chromatiaceae</taxon>
        <taxon>Rheinheimera</taxon>
    </lineage>
</organism>
<name>A0A5C8LMV7_9GAMM</name>
<dbReference type="EMBL" id="VRLR01000016">
    <property type="protein sequence ID" value="TXK77907.1"/>
    <property type="molecule type" value="Genomic_DNA"/>
</dbReference>
<accession>A0A5C8LMV7</accession>
<keyword evidence="2" id="KW-1185">Reference proteome</keyword>
<reference evidence="1 2" key="1">
    <citation type="submission" date="2019-08" db="EMBL/GenBank/DDBJ databases">
        <title>Draft genome analysis of Rheinheimera tangshanensis isolated from the roots of fresh rice plants (Oryza sativa).</title>
        <authorList>
            <person name="Yu Q."/>
            <person name="Qi Y."/>
            <person name="Zhang H."/>
            <person name="Pu J."/>
        </authorList>
    </citation>
    <scope>NUCLEOTIDE SEQUENCE [LARGE SCALE GENOMIC DNA]</scope>
    <source>
        <strain evidence="1 2">JA3-B52</strain>
    </source>
</reference>
<sequence>MKIKQFIETITQNPWLNMLIFVAMLISAGHEVWQSIHQFELGAHHGVFLYALLQCLKTLPDLFEPLESLKGTE</sequence>
<dbReference type="OrthoDB" id="6199433at2"/>
<protein>
    <submittedName>
        <fullName evidence="1">Uncharacterized protein</fullName>
    </submittedName>
</protein>
<proteinExistence type="predicted"/>
<dbReference type="RefSeq" id="WP_053422663.1">
    <property type="nucleotide sequence ID" value="NZ_BAAAGC010000002.1"/>
</dbReference>
<evidence type="ECO:0000313" key="2">
    <source>
        <dbReference type="Proteomes" id="UP000321814"/>
    </source>
</evidence>
<gene>
    <name evidence="1" type="ORF">FU839_17565</name>
</gene>